<keyword evidence="2" id="KW-1185">Reference proteome</keyword>
<protein>
    <recommendedName>
        <fullName evidence="3">DUF1653 domain-containing protein</fullName>
    </recommendedName>
</protein>
<dbReference type="AlphaFoldDB" id="A0A4R8MN72"/>
<accession>A0A4R8MN72</accession>
<proteinExistence type="predicted"/>
<evidence type="ECO:0000313" key="1">
    <source>
        <dbReference type="EMBL" id="TDY68648.1"/>
    </source>
</evidence>
<name>A0A4R8MN72_LEPME</name>
<dbReference type="STRING" id="1193051.LEP1GSC017_0067"/>
<reference evidence="1 2" key="1">
    <citation type="submission" date="2019-03" db="EMBL/GenBank/DDBJ databases">
        <title>Genomic Encyclopedia of Archaeal and Bacterial Type Strains, Phase II (KMG-II): from individual species to whole genera.</title>
        <authorList>
            <person name="Goeker M."/>
        </authorList>
    </citation>
    <scope>NUCLEOTIDE SEQUENCE [LARGE SCALE GENOMIC DNA]</scope>
    <source>
        <strain evidence="1 2">DSM 21537</strain>
    </source>
</reference>
<dbReference type="Proteomes" id="UP000294684">
    <property type="component" value="Unassembled WGS sequence"/>
</dbReference>
<dbReference type="RefSeq" id="WP_004788110.1">
    <property type="nucleotide sequence ID" value="NZ_RQGE01000012.1"/>
</dbReference>
<dbReference type="OrthoDB" id="332220at2"/>
<dbReference type="EMBL" id="SORO01000002">
    <property type="protein sequence ID" value="TDY68648.1"/>
    <property type="molecule type" value="Genomic_DNA"/>
</dbReference>
<evidence type="ECO:0008006" key="3">
    <source>
        <dbReference type="Google" id="ProtNLM"/>
    </source>
</evidence>
<organism evidence="1 2">
    <name type="scientific">Leptospira meyeri</name>
    <dbReference type="NCBI Taxonomy" id="29508"/>
    <lineage>
        <taxon>Bacteria</taxon>
        <taxon>Pseudomonadati</taxon>
        <taxon>Spirochaetota</taxon>
        <taxon>Spirochaetia</taxon>
        <taxon>Leptospirales</taxon>
        <taxon>Leptospiraceae</taxon>
        <taxon>Leptospira</taxon>
    </lineage>
</organism>
<gene>
    <name evidence="1" type="ORF">CLV96_3165</name>
</gene>
<sequence>MEVYQHIKTGNFYLKLDEAKNCTNANDGQQMVYYCEYGKENPMKFVRDKKEFLEKFKMIELS</sequence>
<dbReference type="GeneID" id="79828439"/>
<evidence type="ECO:0000313" key="2">
    <source>
        <dbReference type="Proteomes" id="UP000294684"/>
    </source>
</evidence>
<comment type="caution">
    <text evidence="1">The sequence shown here is derived from an EMBL/GenBank/DDBJ whole genome shotgun (WGS) entry which is preliminary data.</text>
</comment>